<evidence type="ECO:0000256" key="1">
    <source>
        <dbReference type="SAM" id="Coils"/>
    </source>
</evidence>
<proteinExistence type="predicted"/>
<dbReference type="GO" id="GO:0005829">
    <property type="term" value="C:cytosol"/>
    <property type="evidence" value="ECO:0007669"/>
    <property type="project" value="TreeGrafter"/>
</dbReference>
<dbReference type="InterPro" id="IPR055335">
    <property type="entry name" value="Ucp6/RUP1"/>
</dbReference>
<dbReference type="Proteomes" id="UP000813385">
    <property type="component" value="Unassembled WGS sequence"/>
</dbReference>
<sequence length="912" mass="100935">MAPEPSEDDIKQFCEFASLDYDQNYAMVQNALKSGSSLENLLTEFYENSDSFRSKYSRVWDESVFGAGKDGVTTGAGTSFNIESSDIAVLQGVTPPPDFQWQRSAAPSRPPSRVNNNKSPMNRVAEWTTNSSALQDHVDQNDEELQRVLRESAQEATVNPAHLHSTPGRGTTPNQLAQEQESGITNGGDPAAVHFGPANREVYATDSWAMVPTGAAAQETVVPKEPGPAERKRDDGVPAFLIQKPDNWSTRLGAILTIFHEIPLMRNLLLQTGTQASSYGHNPEWWKGERIYPPHVLAMLQGGASEEQIDASIDFQEEVHRLMAFLDNTERSYGSIDALTATLKTGNIPSADRTFFDQWLSSNGEELLKPILHSASQLMVENFEVYDTADTFSFLDIELSENQWAEVKSLNDMWDSLFWNDALSWQEVNNQTKMTTLDDMGEVLTLRIDCESSQFPGSIDVPDVWYPERYLYARKEAGRQIQEQMAWAAAARYKGLHLEAELGQWEDPKTGKLWKRDRVAAEVKVWDSIVKSLDAKQEYQSTMTIPEEIREDIERLELAPLYAETDVEPHAKAKEYLTRLTAVLEHIDQKLSKLKAELAQVEAYKNHLRGLLVEPSDDDPAGPFVGKKYLLRGVATAQNIIYVCKRAEEHLIDFDDVAPQPIDQWWRLAYVRGDAQPVKTEKVTVELVHRQMFQESKSVVAIYATEAALDGIPPLPLADPLQRFVKADNKSFKAEIARAEHEKETAVASAAPEQMDVTPLSPSKRKYRSNSVDSMATNRASLGNGSDTNSRAGDFDFEHFEGDEVMGGTSNHGGPADTQLPPVADSIQGVGQSEPGPITTAPGGLSSFPPLDSQALNGESEALQAPTPEMKERGGGASPFLGARHGSASAEAKPLASGEKKRDQEGWESPLR</sequence>
<name>A0A8K0X4E6_9PEZI</name>
<gene>
    <name evidence="3" type="ORF">B0T11DRAFT_91548</name>
</gene>
<organism evidence="3 4">
    <name type="scientific">Plectosphaerella cucumerina</name>
    <dbReference type="NCBI Taxonomy" id="40658"/>
    <lineage>
        <taxon>Eukaryota</taxon>
        <taxon>Fungi</taxon>
        <taxon>Dikarya</taxon>
        <taxon>Ascomycota</taxon>
        <taxon>Pezizomycotina</taxon>
        <taxon>Sordariomycetes</taxon>
        <taxon>Hypocreomycetidae</taxon>
        <taxon>Glomerellales</taxon>
        <taxon>Plectosphaerellaceae</taxon>
        <taxon>Plectosphaerella</taxon>
    </lineage>
</organism>
<dbReference type="PANTHER" id="PTHR39597:SF1">
    <property type="entry name" value="UBA DOMAIN-CONTAINING PROTEIN RUP1"/>
    <property type="match status" value="1"/>
</dbReference>
<keyword evidence="1" id="KW-0175">Coiled coil</keyword>
<feature type="region of interest" description="Disordered" evidence="2">
    <location>
        <begin position="740"/>
        <end position="912"/>
    </location>
</feature>
<feature type="compositionally biased region" description="Basic and acidic residues" evidence="2">
    <location>
        <begin position="898"/>
        <end position="912"/>
    </location>
</feature>
<dbReference type="GO" id="GO:0016579">
    <property type="term" value="P:protein deubiquitination"/>
    <property type="evidence" value="ECO:0007669"/>
    <property type="project" value="TreeGrafter"/>
</dbReference>
<feature type="region of interest" description="Disordered" evidence="2">
    <location>
        <begin position="94"/>
        <end position="120"/>
    </location>
</feature>
<feature type="region of interest" description="Disordered" evidence="2">
    <location>
        <begin position="153"/>
        <end position="188"/>
    </location>
</feature>
<feature type="coiled-coil region" evidence="1">
    <location>
        <begin position="577"/>
        <end position="604"/>
    </location>
</feature>
<protein>
    <recommendedName>
        <fullName evidence="5">Ubiquitin interaction motif protein</fullName>
    </recommendedName>
</protein>
<feature type="compositionally biased region" description="Polar residues" evidence="2">
    <location>
        <begin position="168"/>
        <end position="184"/>
    </location>
</feature>
<comment type="caution">
    <text evidence="3">The sequence shown here is derived from an EMBL/GenBank/DDBJ whole genome shotgun (WGS) entry which is preliminary data.</text>
</comment>
<dbReference type="OrthoDB" id="4489171at2759"/>
<feature type="compositionally biased region" description="Polar residues" evidence="2">
    <location>
        <begin position="769"/>
        <end position="791"/>
    </location>
</feature>
<accession>A0A8K0X4E6</accession>
<evidence type="ECO:0000313" key="3">
    <source>
        <dbReference type="EMBL" id="KAH7363134.1"/>
    </source>
</evidence>
<evidence type="ECO:0008006" key="5">
    <source>
        <dbReference type="Google" id="ProtNLM"/>
    </source>
</evidence>
<keyword evidence="4" id="KW-1185">Reference proteome</keyword>
<evidence type="ECO:0000256" key="2">
    <source>
        <dbReference type="SAM" id="MobiDB-lite"/>
    </source>
</evidence>
<reference evidence="3" key="1">
    <citation type="journal article" date="2021" name="Nat. Commun.">
        <title>Genetic determinants of endophytism in the Arabidopsis root mycobiome.</title>
        <authorList>
            <person name="Mesny F."/>
            <person name="Miyauchi S."/>
            <person name="Thiergart T."/>
            <person name="Pickel B."/>
            <person name="Atanasova L."/>
            <person name="Karlsson M."/>
            <person name="Huettel B."/>
            <person name="Barry K.W."/>
            <person name="Haridas S."/>
            <person name="Chen C."/>
            <person name="Bauer D."/>
            <person name="Andreopoulos W."/>
            <person name="Pangilinan J."/>
            <person name="LaButti K."/>
            <person name="Riley R."/>
            <person name="Lipzen A."/>
            <person name="Clum A."/>
            <person name="Drula E."/>
            <person name="Henrissat B."/>
            <person name="Kohler A."/>
            <person name="Grigoriev I.V."/>
            <person name="Martin F.M."/>
            <person name="Hacquard S."/>
        </authorList>
    </citation>
    <scope>NUCLEOTIDE SEQUENCE</scope>
    <source>
        <strain evidence="3">MPI-CAGE-AT-0016</strain>
    </source>
</reference>
<dbReference type="AlphaFoldDB" id="A0A8K0X4E6"/>
<dbReference type="PANTHER" id="PTHR39597">
    <property type="entry name" value="UBA DOMAIN-CONTAINING PROTEIN RUP1"/>
    <property type="match status" value="1"/>
</dbReference>
<feature type="compositionally biased region" description="Basic and acidic residues" evidence="2">
    <location>
        <begin position="793"/>
        <end position="802"/>
    </location>
</feature>
<evidence type="ECO:0000313" key="4">
    <source>
        <dbReference type="Proteomes" id="UP000813385"/>
    </source>
</evidence>
<dbReference type="GO" id="GO:0005634">
    <property type="term" value="C:nucleus"/>
    <property type="evidence" value="ECO:0007669"/>
    <property type="project" value="TreeGrafter"/>
</dbReference>
<dbReference type="EMBL" id="JAGPXD010000003">
    <property type="protein sequence ID" value="KAH7363134.1"/>
    <property type="molecule type" value="Genomic_DNA"/>
</dbReference>